<evidence type="ECO:0000313" key="1">
    <source>
        <dbReference type="EMBL" id="GES81426.1"/>
    </source>
</evidence>
<comment type="caution">
    <text evidence="1">The sequence shown here is derived from an EMBL/GenBank/DDBJ whole genome shotgun (WGS) entry which is preliminary data.</text>
</comment>
<proteinExistence type="predicted"/>
<dbReference type="EMBL" id="BLAL01000054">
    <property type="protein sequence ID" value="GES81426.1"/>
    <property type="molecule type" value="Genomic_DNA"/>
</dbReference>
<name>A0A8H3QJA9_9GLOM</name>
<gene>
    <name evidence="1" type="ORF">RCL2_000867100</name>
</gene>
<accession>A0A8H3QJA9</accession>
<dbReference type="Proteomes" id="UP000615446">
    <property type="component" value="Unassembled WGS sequence"/>
</dbReference>
<evidence type="ECO:0000313" key="2">
    <source>
        <dbReference type="Proteomes" id="UP000615446"/>
    </source>
</evidence>
<reference evidence="1" key="1">
    <citation type="submission" date="2019-10" db="EMBL/GenBank/DDBJ databases">
        <title>Conservation and host-specific expression of non-tandemly repeated heterogenous ribosome RNA gene in arbuscular mycorrhizal fungi.</title>
        <authorList>
            <person name="Maeda T."/>
            <person name="Kobayashi Y."/>
            <person name="Nakagawa T."/>
            <person name="Ezawa T."/>
            <person name="Yamaguchi K."/>
            <person name="Bino T."/>
            <person name="Nishimoto Y."/>
            <person name="Shigenobu S."/>
            <person name="Kawaguchi M."/>
        </authorList>
    </citation>
    <scope>NUCLEOTIDE SEQUENCE</scope>
    <source>
        <strain evidence="1">HR1</strain>
    </source>
</reference>
<dbReference type="AlphaFoldDB" id="A0A8H3QJA9"/>
<protein>
    <submittedName>
        <fullName evidence="1">Uncharacterized protein</fullName>
    </submittedName>
</protein>
<organism evidence="1 2">
    <name type="scientific">Rhizophagus clarus</name>
    <dbReference type="NCBI Taxonomy" id="94130"/>
    <lineage>
        <taxon>Eukaryota</taxon>
        <taxon>Fungi</taxon>
        <taxon>Fungi incertae sedis</taxon>
        <taxon>Mucoromycota</taxon>
        <taxon>Glomeromycotina</taxon>
        <taxon>Glomeromycetes</taxon>
        <taxon>Glomerales</taxon>
        <taxon>Glomeraceae</taxon>
        <taxon>Rhizophagus</taxon>
    </lineage>
</organism>
<sequence>MFILIHLLSDSCQLSGITIYKITRVAQLLRKKNFELCHIRQSDTAVQLSTEVRSTSHVTRIIVHLEYDKSDLVHAYAELNHS</sequence>